<dbReference type="EMBL" id="CP113520">
    <property type="protein sequence ID" value="WAJ30637.1"/>
    <property type="molecule type" value="Genomic_DNA"/>
</dbReference>
<organism evidence="1 2">
    <name type="scientific">Antarcticirhabdus aurantiaca</name>
    <dbReference type="NCBI Taxonomy" id="2606717"/>
    <lineage>
        <taxon>Bacteria</taxon>
        <taxon>Pseudomonadati</taxon>
        <taxon>Pseudomonadota</taxon>
        <taxon>Alphaproteobacteria</taxon>
        <taxon>Hyphomicrobiales</taxon>
        <taxon>Aurantimonadaceae</taxon>
        <taxon>Antarcticirhabdus</taxon>
    </lineage>
</organism>
<gene>
    <name evidence="1" type="ORF">OXU80_10700</name>
</gene>
<sequence length="220" mass="24612">MKSVSLASALVREIERLILTGELEPGSRINEIHLANRFGTSRGPIREATRSLEAKGLVEVVRNRGVFVRRLSTEEAVEIYDVRSALFGQAGRLLAEHMTDEILARLTGFITDMDKLAESGEFDAYYPVNLAFHSFIVDSAGNKTLAAEYRRFVDKLHLFRARSLVQGGGLAVSNREHREMVDALASGDGERAFITHWRHVDRAKKRLLASIDPPPRRLSS</sequence>
<proteinExistence type="predicted"/>
<accession>A0ACD4NUS7</accession>
<evidence type="ECO:0000313" key="1">
    <source>
        <dbReference type="EMBL" id="WAJ30637.1"/>
    </source>
</evidence>
<reference evidence="1" key="1">
    <citation type="submission" date="2022-11" db="EMBL/GenBank/DDBJ databases">
        <title>beta-Carotene-producing bacterium, Jeongeuplla avenae sp. nov., alleviates the salt stress of Arabidopsis seedlings.</title>
        <authorList>
            <person name="Jiang L."/>
            <person name="Lee J."/>
        </authorList>
    </citation>
    <scope>NUCLEOTIDE SEQUENCE</scope>
    <source>
        <strain evidence="1">DY_R2A_6</strain>
    </source>
</reference>
<dbReference type="Proteomes" id="UP001163223">
    <property type="component" value="Chromosome"/>
</dbReference>
<evidence type="ECO:0000313" key="2">
    <source>
        <dbReference type="Proteomes" id="UP001163223"/>
    </source>
</evidence>
<protein>
    <submittedName>
        <fullName evidence="1">FCD domain-containing protein</fullName>
    </submittedName>
</protein>
<name>A0ACD4NUS7_9HYPH</name>
<keyword evidence="2" id="KW-1185">Reference proteome</keyword>